<organism evidence="6 7">
    <name type="scientific">Martelella endophytica</name>
    <dbReference type="NCBI Taxonomy" id="1486262"/>
    <lineage>
        <taxon>Bacteria</taxon>
        <taxon>Pseudomonadati</taxon>
        <taxon>Pseudomonadota</taxon>
        <taxon>Alphaproteobacteria</taxon>
        <taxon>Hyphomicrobiales</taxon>
        <taxon>Aurantimonadaceae</taxon>
        <taxon>Martelella</taxon>
    </lineage>
</organism>
<dbReference type="Proteomes" id="UP000032611">
    <property type="component" value="Chromosome"/>
</dbReference>
<protein>
    <submittedName>
        <fullName evidence="6">Sugar ABC transporter substrate-binding protein</fullName>
    </submittedName>
</protein>
<accession>A0A0D5LNQ8</accession>
<dbReference type="STRING" id="1486262.TM49_06280"/>
<dbReference type="GO" id="GO:0015768">
    <property type="term" value="P:maltose transport"/>
    <property type="evidence" value="ECO:0007669"/>
    <property type="project" value="TreeGrafter"/>
</dbReference>
<proteinExistence type="inferred from homology"/>
<name>A0A0D5LNQ8_MAREN</name>
<keyword evidence="4" id="KW-0574">Periplasm</keyword>
<evidence type="ECO:0000256" key="4">
    <source>
        <dbReference type="ARBA" id="ARBA00022764"/>
    </source>
</evidence>
<dbReference type="AlphaFoldDB" id="A0A0D5LNQ8"/>
<dbReference type="PATRIC" id="fig|1486262.3.peg.1289"/>
<dbReference type="GO" id="GO:0042956">
    <property type="term" value="P:maltodextrin transmembrane transport"/>
    <property type="evidence" value="ECO:0007669"/>
    <property type="project" value="TreeGrafter"/>
</dbReference>
<dbReference type="SUPFAM" id="SSF53850">
    <property type="entry name" value="Periplasmic binding protein-like II"/>
    <property type="match status" value="1"/>
</dbReference>
<keyword evidence="3 5" id="KW-0732">Signal</keyword>
<dbReference type="Gene3D" id="3.40.190.10">
    <property type="entry name" value="Periplasmic binding protein-like II"/>
    <property type="match status" value="1"/>
</dbReference>
<dbReference type="InterPro" id="IPR006059">
    <property type="entry name" value="SBP"/>
</dbReference>
<feature type="chain" id="PRO_5002295287" evidence="5">
    <location>
        <begin position="27"/>
        <end position="427"/>
    </location>
</feature>
<reference evidence="6 7" key="1">
    <citation type="journal article" date="2015" name="Genome Announc.">
        <title>Complete genome sequence of Martelella endophytica YC6887, which has antifungal activity associated with a halophyte.</title>
        <authorList>
            <person name="Khan A."/>
            <person name="Khan H."/>
            <person name="Chung E.J."/>
            <person name="Hossain M.T."/>
            <person name="Chung Y.R."/>
        </authorList>
    </citation>
    <scope>NUCLEOTIDE SEQUENCE [LARGE SCALE GENOMIC DNA]</scope>
    <source>
        <strain evidence="6">YC6887</strain>
    </source>
</reference>
<comment type="similarity">
    <text evidence="1">Belongs to the bacterial solute-binding protein 1 family.</text>
</comment>
<dbReference type="PANTHER" id="PTHR30061">
    <property type="entry name" value="MALTOSE-BINDING PERIPLASMIC PROTEIN"/>
    <property type="match status" value="1"/>
</dbReference>
<feature type="signal peptide" evidence="5">
    <location>
        <begin position="1"/>
        <end position="26"/>
    </location>
</feature>
<evidence type="ECO:0000313" key="7">
    <source>
        <dbReference type="Proteomes" id="UP000032611"/>
    </source>
</evidence>
<gene>
    <name evidence="6" type="ORF">TM49_06280</name>
</gene>
<keyword evidence="7" id="KW-1185">Reference proteome</keyword>
<evidence type="ECO:0000256" key="1">
    <source>
        <dbReference type="ARBA" id="ARBA00008520"/>
    </source>
</evidence>
<dbReference type="Pfam" id="PF13416">
    <property type="entry name" value="SBP_bac_8"/>
    <property type="match status" value="1"/>
</dbReference>
<dbReference type="KEGG" id="mey:TM49_06280"/>
<keyword evidence="2" id="KW-0813">Transport</keyword>
<evidence type="ECO:0000256" key="3">
    <source>
        <dbReference type="ARBA" id="ARBA00022729"/>
    </source>
</evidence>
<dbReference type="HOGENOM" id="CLU_031285_10_0_5"/>
<sequence>MEMRKILGIAMGAMIAAGAVSNAAHAEETVIWWDFLSGGDGVRMKQLISDFNEQHAGEITIDATTLEWGTPFYSKVRTSAAIGEAPDMMTYHASRIPLAVSQGILSEITPDDWQAMGLSQDDYAPATWDAVTIDDKQYAVPFDTHPIVLYYNKDVLAANDLLTEDGKPKGLDSREGFEATLKGLKDAGVDYPLASTTADGTFMFRTIYSFMAQQDGELMTGDEFLAGDNAEKLQNSLEVLAGWTNDGLQTTYTDYPAAVALFTSGKSPLLINGVWEVPTMIDLKDQGKLFEWGAVEIPVIFDHPATYADSHTFAIPANAGKEMTPEKHAAVLEVISWMAKNSLFWATAGHIPAYGPVTQSDEFKQMEPNAAYASVTDNLVFDPKSTLAGVAGPIYDVMSTYFVPTLNGEMEPAEAVEEIKYELNDLQ</sequence>
<evidence type="ECO:0000313" key="6">
    <source>
        <dbReference type="EMBL" id="AJY45392.1"/>
    </source>
</evidence>
<dbReference type="GO" id="GO:1901982">
    <property type="term" value="F:maltose binding"/>
    <property type="evidence" value="ECO:0007669"/>
    <property type="project" value="TreeGrafter"/>
</dbReference>
<evidence type="ECO:0000256" key="5">
    <source>
        <dbReference type="SAM" id="SignalP"/>
    </source>
</evidence>
<evidence type="ECO:0000256" key="2">
    <source>
        <dbReference type="ARBA" id="ARBA00022448"/>
    </source>
</evidence>
<dbReference type="GO" id="GO:0055052">
    <property type="term" value="C:ATP-binding cassette (ABC) transporter complex, substrate-binding subunit-containing"/>
    <property type="evidence" value="ECO:0007669"/>
    <property type="project" value="TreeGrafter"/>
</dbReference>
<dbReference type="PANTHER" id="PTHR30061:SF50">
    <property type="entry name" value="MALTOSE_MALTODEXTRIN-BINDING PERIPLASMIC PROTEIN"/>
    <property type="match status" value="1"/>
</dbReference>
<dbReference type="EMBL" id="CP010803">
    <property type="protein sequence ID" value="AJY45392.1"/>
    <property type="molecule type" value="Genomic_DNA"/>
</dbReference>